<accession>A0A0D9WRK5</accession>
<evidence type="ECO:0000313" key="2">
    <source>
        <dbReference type="EnsemblPlants" id="LPERR06G16140.1"/>
    </source>
</evidence>
<evidence type="ECO:0000313" key="3">
    <source>
        <dbReference type="Proteomes" id="UP000032180"/>
    </source>
</evidence>
<name>A0A0D9WRK5_9ORYZ</name>
<keyword evidence="3" id="KW-1185">Reference proteome</keyword>
<reference evidence="2" key="3">
    <citation type="submission" date="2015-04" db="UniProtKB">
        <authorList>
            <consortium name="EnsemblPlants"/>
        </authorList>
    </citation>
    <scope>IDENTIFICATION</scope>
</reference>
<dbReference type="Gramene" id="LPERR06G16140.1">
    <property type="protein sequence ID" value="LPERR06G16140.1"/>
    <property type="gene ID" value="LPERR06G16140"/>
</dbReference>
<dbReference type="HOGENOM" id="CLU_198561_0_0_1"/>
<sequence length="68" mass="6510">MADSAVASTIPVTASCGDPPAAAPAPVPSSDLPAAPAAKSPEPSPGPVIDPSKEERSGVEHPLPGGSD</sequence>
<feature type="compositionally biased region" description="Polar residues" evidence="1">
    <location>
        <begin position="1"/>
        <end position="12"/>
    </location>
</feature>
<dbReference type="Proteomes" id="UP000032180">
    <property type="component" value="Chromosome 6"/>
</dbReference>
<evidence type="ECO:0000256" key="1">
    <source>
        <dbReference type="SAM" id="MobiDB-lite"/>
    </source>
</evidence>
<dbReference type="EnsemblPlants" id="LPERR06G16140.1">
    <property type="protein sequence ID" value="LPERR06G16140.1"/>
    <property type="gene ID" value="LPERR06G16140"/>
</dbReference>
<reference evidence="3" key="2">
    <citation type="submission" date="2013-12" db="EMBL/GenBank/DDBJ databases">
        <authorList>
            <person name="Yu Y."/>
            <person name="Lee S."/>
            <person name="de Baynast K."/>
            <person name="Wissotski M."/>
            <person name="Liu L."/>
            <person name="Talag J."/>
            <person name="Goicoechea J."/>
            <person name="Angelova A."/>
            <person name="Jetty R."/>
            <person name="Kudrna D."/>
            <person name="Golser W."/>
            <person name="Rivera L."/>
            <person name="Zhang J."/>
            <person name="Wing R."/>
        </authorList>
    </citation>
    <scope>NUCLEOTIDE SEQUENCE</scope>
</reference>
<reference evidence="2 3" key="1">
    <citation type="submission" date="2012-08" db="EMBL/GenBank/DDBJ databases">
        <title>Oryza genome evolution.</title>
        <authorList>
            <person name="Wing R.A."/>
        </authorList>
    </citation>
    <scope>NUCLEOTIDE SEQUENCE</scope>
</reference>
<protein>
    <submittedName>
        <fullName evidence="2">Uncharacterized protein</fullName>
    </submittedName>
</protein>
<proteinExistence type="predicted"/>
<dbReference type="AlphaFoldDB" id="A0A0D9WRK5"/>
<feature type="compositionally biased region" description="Low complexity" evidence="1">
    <location>
        <begin position="28"/>
        <end position="41"/>
    </location>
</feature>
<feature type="region of interest" description="Disordered" evidence="1">
    <location>
        <begin position="1"/>
        <end position="68"/>
    </location>
</feature>
<organism evidence="2 3">
    <name type="scientific">Leersia perrieri</name>
    <dbReference type="NCBI Taxonomy" id="77586"/>
    <lineage>
        <taxon>Eukaryota</taxon>
        <taxon>Viridiplantae</taxon>
        <taxon>Streptophyta</taxon>
        <taxon>Embryophyta</taxon>
        <taxon>Tracheophyta</taxon>
        <taxon>Spermatophyta</taxon>
        <taxon>Magnoliopsida</taxon>
        <taxon>Liliopsida</taxon>
        <taxon>Poales</taxon>
        <taxon>Poaceae</taxon>
        <taxon>BOP clade</taxon>
        <taxon>Oryzoideae</taxon>
        <taxon>Oryzeae</taxon>
        <taxon>Oryzinae</taxon>
        <taxon>Leersia</taxon>
    </lineage>
</organism>